<dbReference type="InterPro" id="IPR001647">
    <property type="entry name" value="HTH_TetR"/>
</dbReference>
<dbReference type="Gene3D" id="1.10.10.60">
    <property type="entry name" value="Homeodomain-like"/>
    <property type="match status" value="1"/>
</dbReference>
<dbReference type="InterPro" id="IPR023772">
    <property type="entry name" value="DNA-bd_HTH_TetR-type_CS"/>
</dbReference>
<evidence type="ECO:0000259" key="5">
    <source>
        <dbReference type="PROSITE" id="PS50977"/>
    </source>
</evidence>
<accession>A0A947GJX2</accession>
<dbReference type="Pfam" id="PF16925">
    <property type="entry name" value="TetR_C_13"/>
    <property type="match status" value="1"/>
</dbReference>
<dbReference type="InterPro" id="IPR011075">
    <property type="entry name" value="TetR_C"/>
</dbReference>
<feature type="domain" description="HTH tetR-type" evidence="5">
    <location>
        <begin position="6"/>
        <end position="66"/>
    </location>
</feature>
<protein>
    <submittedName>
        <fullName evidence="6">TetR/AcrR family transcriptional regulator</fullName>
    </submittedName>
</protein>
<evidence type="ECO:0000256" key="2">
    <source>
        <dbReference type="ARBA" id="ARBA00023125"/>
    </source>
</evidence>
<evidence type="ECO:0000256" key="4">
    <source>
        <dbReference type="PROSITE-ProRule" id="PRU00335"/>
    </source>
</evidence>
<dbReference type="GO" id="GO:0003677">
    <property type="term" value="F:DNA binding"/>
    <property type="evidence" value="ECO:0007669"/>
    <property type="project" value="UniProtKB-UniRule"/>
</dbReference>
<dbReference type="Proteomes" id="UP000766595">
    <property type="component" value="Unassembled WGS sequence"/>
</dbReference>
<dbReference type="RefSeq" id="WP_261971139.1">
    <property type="nucleotide sequence ID" value="NZ_JAHHZF010000014.1"/>
</dbReference>
<evidence type="ECO:0000313" key="6">
    <source>
        <dbReference type="EMBL" id="MBT9292639.1"/>
    </source>
</evidence>
<evidence type="ECO:0000313" key="7">
    <source>
        <dbReference type="Proteomes" id="UP000766595"/>
    </source>
</evidence>
<dbReference type="EMBL" id="JAHHZF010000014">
    <property type="protein sequence ID" value="MBT9292639.1"/>
    <property type="molecule type" value="Genomic_DNA"/>
</dbReference>
<gene>
    <name evidence="6" type="ORF">KL771_24475</name>
</gene>
<keyword evidence="1" id="KW-0805">Transcription regulation</keyword>
<dbReference type="PROSITE" id="PS50977">
    <property type="entry name" value="HTH_TETR_2"/>
    <property type="match status" value="1"/>
</dbReference>
<comment type="caution">
    <text evidence="6">The sequence shown here is derived from an EMBL/GenBank/DDBJ whole genome shotgun (WGS) entry which is preliminary data.</text>
</comment>
<keyword evidence="2 4" id="KW-0238">DNA-binding</keyword>
<sequence length="202" mass="22167">MSRPRSFNETDVLEAATDCFWARGLEATSVRDLAGRMGINGPSLYNAFGDKRSLFMRALEHYAARSMRERIGRMERLPDPGSAIAAFFDELISGSLADPDRRGCLIVNSALEVAPHDPEIATLIAAYLAEIEAFFRRALVRAAARGDLPATVEPTDMARLLLGLVIAVRVMARTVSDRSRLDGMVRPILGLIQARPDIRTPA</sequence>
<dbReference type="SUPFAM" id="SSF48498">
    <property type="entry name" value="Tetracyclin repressor-like, C-terminal domain"/>
    <property type="match status" value="1"/>
</dbReference>
<evidence type="ECO:0000256" key="1">
    <source>
        <dbReference type="ARBA" id="ARBA00023015"/>
    </source>
</evidence>
<dbReference type="Pfam" id="PF00440">
    <property type="entry name" value="TetR_N"/>
    <property type="match status" value="1"/>
</dbReference>
<keyword evidence="3" id="KW-0804">Transcription</keyword>
<organism evidence="6 7">
    <name type="scientific">Prosthecodimorpha staleyi</name>
    <dbReference type="NCBI Taxonomy" id="2840188"/>
    <lineage>
        <taxon>Bacteria</taxon>
        <taxon>Pseudomonadati</taxon>
        <taxon>Pseudomonadota</taxon>
        <taxon>Alphaproteobacteria</taxon>
        <taxon>Hyphomicrobiales</taxon>
        <taxon>Ancalomicrobiaceae</taxon>
        <taxon>Prosthecodimorpha</taxon>
    </lineage>
</organism>
<dbReference type="InterPro" id="IPR036271">
    <property type="entry name" value="Tet_transcr_reg_TetR-rel_C_sf"/>
</dbReference>
<dbReference type="PROSITE" id="PS01081">
    <property type="entry name" value="HTH_TETR_1"/>
    <property type="match status" value="1"/>
</dbReference>
<dbReference type="SUPFAM" id="SSF46689">
    <property type="entry name" value="Homeodomain-like"/>
    <property type="match status" value="1"/>
</dbReference>
<proteinExistence type="predicted"/>
<dbReference type="AlphaFoldDB" id="A0A947GJX2"/>
<name>A0A947GJX2_9HYPH</name>
<dbReference type="InterPro" id="IPR009057">
    <property type="entry name" value="Homeodomain-like_sf"/>
</dbReference>
<keyword evidence="7" id="KW-1185">Reference proteome</keyword>
<feature type="DNA-binding region" description="H-T-H motif" evidence="4">
    <location>
        <begin position="29"/>
        <end position="48"/>
    </location>
</feature>
<dbReference type="PANTHER" id="PTHR47506">
    <property type="entry name" value="TRANSCRIPTIONAL REGULATORY PROTEIN"/>
    <property type="match status" value="1"/>
</dbReference>
<dbReference type="PANTHER" id="PTHR47506:SF1">
    <property type="entry name" value="HTH-TYPE TRANSCRIPTIONAL REGULATOR YJDC"/>
    <property type="match status" value="1"/>
</dbReference>
<reference evidence="6 7" key="1">
    <citation type="submission" date="2021-06" db="EMBL/GenBank/DDBJ databases">
        <authorList>
            <person name="Grouzdev D.S."/>
            <person name="Koziaeva V."/>
        </authorList>
    </citation>
    <scope>NUCLEOTIDE SEQUENCE [LARGE SCALE GENOMIC DNA]</scope>
    <source>
        <strain evidence="6 7">22</strain>
    </source>
</reference>
<dbReference type="Gene3D" id="1.10.357.10">
    <property type="entry name" value="Tetracycline Repressor, domain 2"/>
    <property type="match status" value="1"/>
</dbReference>
<evidence type="ECO:0000256" key="3">
    <source>
        <dbReference type="ARBA" id="ARBA00023163"/>
    </source>
</evidence>